<keyword evidence="1" id="KW-0808">Transferase</keyword>
<dbReference type="GO" id="GO:0005524">
    <property type="term" value="F:ATP binding"/>
    <property type="evidence" value="ECO:0007669"/>
    <property type="project" value="UniProtKB-UniRule"/>
</dbReference>
<reference evidence="9" key="1">
    <citation type="submission" date="2020-07" db="EMBL/GenBank/DDBJ databases">
        <authorList>
            <person name="Lin J."/>
        </authorList>
    </citation>
    <scope>NUCLEOTIDE SEQUENCE</scope>
</reference>
<dbReference type="InterPro" id="IPR000719">
    <property type="entry name" value="Prot_kinase_dom"/>
</dbReference>
<gene>
    <name evidence="9" type="ORF">CB5_LOCUS25785</name>
</gene>
<dbReference type="GO" id="GO:0007165">
    <property type="term" value="P:signal transduction"/>
    <property type="evidence" value="ECO:0007669"/>
    <property type="project" value="TreeGrafter"/>
</dbReference>
<dbReference type="InterPro" id="IPR052751">
    <property type="entry name" value="Plant_MAPKKK"/>
</dbReference>
<evidence type="ECO:0000256" key="4">
    <source>
        <dbReference type="ARBA" id="ARBA00022840"/>
    </source>
</evidence>
<keyword evidence="3" id="KW-0418">Kinase</keyword>
<feature type="compositionally biased region" description="Acidic residues" evidence="7">
    <location>
        <begin position="291"/>
        <end position="300"/>
    </location>
</feature>
<dbReference type="EMBL" id="LR862136">
    <property type="protein sequence ID" value="CAD1842574.1"/>
    <property type="molecule type" value="Genomic_DNA"/>
</dbReference>
<proteinExistence type="inferred from homology"/>
<accession>A0A6V7QHE1</accession>
<feature type="region of interest" description="Disordered" evidence="7">
    <location>
        <begin position="334"/>
        <end position="370"/>
    </location>
</feature>
<evidence type="ECO:0000256" key="7">
    <source>
        <dbReference type="SAM" id="MobiDB-lite"/>
    </source>
</evidence>
<dbReference type="InterPro" id="IPR008271">
    <property type="entry name" value="Ser/Thr_kinase_AS"/>
</dbReference>
<evidence type="ECO:0000256" key="3">
    <source>
        <dbReference type="ARBA" id="ARBA00022777"/>
    </source>
</evidence>
<dbReference type="InterPro" id="IPR017441">
    <property type="entry name" value="Protein_kinase_ATP_BS"/>
</dbReference>
<keyword evidence="2 5" id="KW-0547">Nucleotide-binding</keyword>
<feature type="compositionally biased region" description="Acidic residues" evidence="7">
    <location>
        <begin position="355"/>
        <end position="366"/>
    </location>
</feature>
<evidence type="ECO:0000256" key="6">
    <source>
        <dbReference type="RuleBase" id="RU000304"/>
    </source>
</evidence>
<dbReference type="PANTHER" id="PTHR48011">
    <property type="entry name" value="CCR4-NOT TRANSCRIPTIONAL COMPLEX SUBUNIT CAF120-RELATED"/>
    <property type="match status" value="1"/>
</dbReference>
<protein>
    <recommendedName>
        <fullName evidence="8">Protein kinase domain-containing protein</fullName>
    </recommendedName>
</protein>
<dbReference type="Pfam" id="PF00069">
    <property type="entry name" value="Pkinase"/>
    <property type="match status" value="1"/>
</dbReference>
<evidence type="ECO:0000259" key="8">
    <source>
        <dbReference type="PROSITE" id="PS50011"/>
    </source>
</evidence>
<dbReference type="PROSITE" id="PS00108">
    <property type="entry name" value="PROTEIN_KINASE_ST"/>
    <property type="match status" value="1"/>
</dbReference>
<dbReference type="PANTHER" id="PTHR48011:SF4">
    <property type="entry name" value="MITOGEN-ACTIVATED PROTEIN KINASE KINASE KINASE 19"/>
    <property type="match status" value="1"/>
</dbReference>
<organism evidence="9">
    <name type="scientific">Ananas comosus var. bracteatus</name>
    <name type="common">red pineapple</name>
    <dbReference type="NCBI Taxonomy" id="296719"/>
    <lineage>
        <taxon>Eukaryota</taxon>
        <taxon>Viridiplantae</taxon>
        <taxon>Streptophyta</taxon>
        <taxon>Embryophyta</taxon>
        <taxon>Tracheophyta</taxon>
        <taxon>Spermatophyta</taxon>
        <taxon>Magnoliopsida</taxon>
        <taxon>Liliopsida</taxon>
        <taxon>Poales</taxon>
        <taxon>Bromeliaceae</taxon>
        <taxon>Bromelioideae</taxon>
        <taxon>Ananas</taxon>
    </lineage>
</organism>
<dbReference type="Gene3D" id="1.10.510.10">
    <property type="entry name" value="Transferase(Phosphotransferase) domain 1"/>
    <property type="match status" value="1"/>
</dbReference>
<dbReference type="PROSITE" id="PS00107">
    <property type="entry name" value="PROTEIN_KINASE_ATP"/>
    <property type="match status" value="1"/>
</dbReference>
<feature type="region of interest" description="Disordered" evidence="7">
    <location>
        <begin position="286"/>
        <end position="312"/>
    </location>
</feature>
<dbReference type="SMART" id="SM00220">
    <property type="entry name" value="S_TKc"/>
    <property type="match status" value="1"/>
</dbReference>
<evidence type="ECO:0000313" key="9">
    <source>
        <dbReference type="EMBL" id="CAD1842574.1"/>
    </source>
</evidence>
<dbReference type="SUPFAM" id="SSF56112">
    <property type="entry name" value="Protein kinase-like (PK-like)"/>
    <property type="match status" value="1"/>
</dbReference>
<evidence type="ECO:0000256" key="2">
    <source>
        <dbReference type="ARBA" id="ARBA00022741"/>
    </source>
</evidence>
<dbReference type="Gene3D" id="3.30.200.20">
    <property type="entry name" value="Phosphorylase Kinase, domain 1"/>
    <property type="match status" value="1"/>
</dbReference>
<evidence type="ECO:0000256" key="5">
    <source>
        <dbReference type="PROSITE-ProRule" id="PRU10141"/>
    </source>
</evidence>
<feature type="compositionally biased region" description="Basic and acidic residues" evidence="7">
    <location>
        <begin position="301"/>
        <end position="312"/>
    </location>
</feature>
<keyword evidence="4 5" id="KW-0067">ATP-binding</keyword>
<dbReference type="FunFam" id="1.10.510.10:FF:000466">
    <property type="entry name" value="MAP kinase kinase kinase18"/>
    <property type="match status" value="1"/>
</dbReference>
<feature type="domain" description="Protein kinase" evidence="8">
    <location>
        <begin position="6"/>
        <end position="263"/>
    </location>
</feature>
<sequence length="450" mass="48268">MAALEWCRGRTLGRGSSATVSLAVAARSGELFAVKSAALSRAAPLRREQDILSGLNSPYVISCLGFDDADAAAAAAGEPQFNLFLEYAPGGSLSDEIKKRGGRLDEKAIRSRAYEILRGLAYLHGAGIAHCDVKGQNVLIGSEGRAKIADFGCARRVGGGESGGQFSGTPAFMAPEVARGEEQGTPADIWALGCTVLEMAAGRAPWPEFSDPVAALHHIGFSAQVPEIPLWLPEEGEDFVRKCLRRDPGERWTAEQLLRHPFLEPAAIRCRQDQGFWVSPKSTLDQGFWESESEEDDEPADDKFAAEEDPSRRIQMLSKEADELSAPDWKWGDDWITVRSNSSDEGDQRGPTIEQEQEDEEEEEGPAPDFCCCGGGGGGGVLSSSVGSVASGVGVGDGDRDFIFSIDHMGSEDSHHNSHGYAIISESSRGEIGDLENGPDLSMDSPPPWN</sequence>
<dbReference type="GO" id="GO:0004674">
    <property type="term" value="F:protein serine/threonine kinase activity"/>
    <property type="evidence" value="ECO:0007669"/>
    <property type="project" value="UniProtKB-KW"/>
</dbReference>
<dbReference type="PROSITE" id="PS50011">
    <property type="entry name" value="PROTEIN_KINASE_DOM"/>
    <property type="match status" value="1"/>
</dbReference>
<dbReference type="CDD" id="cd06606">
    <property type="entry name" value="STKc_MAPKKK"/>
    <property type="match status" value="1"/>
</dbReference>
<name>A0A6V7QHE1_ANACO</name>
<evidence type="ECO:0000256" key="1">
    <source>
        <dbReference type="ARBA" id="ARBA00022679"/>
    </source>
</evidence>
<dbReference type="AlphaFoldDB" id="A0A6V7QHE1"/>
<dbReference type="InterPro" id="IPR011009">
    <property type="entry name" value="Kinase-like_dom_sf"/>
</dbReference>
<keyword evidence="6" id="KW-0723">Serine/threonine-protein kinase</keyword>
<comment type="similarity">
    <text evidence="6">Belongs to the protein kinase superfamily.</text>
</comment>
<feature type="region of interest" description="Disordered" evidence="7">
    <location>
        <begin position="409"/>
        <end position="450"/>
    </location>
</feature>
<feature type="binding site" evidence="5">
    <location>
        <position position="35"/>
    </location>
    <ligand>
        <name>ATP</name>
        <dbReference type="ChEBI" id="CHEBI:30616"/>
    </ligand>
</feature>